<comment type="similarity">
    <text evidence="1">Belongs to the ribose-phosphate pyrophosphokinase family.</text>
</comment>
<dbReference type="EnsemblPlants" id="AET6Gv20216000.2">
    <property type="protein sequence ID" value="AET6Gv20216000.2"/>
    <property type="gene ID" value="AET6Gv20216000"/>
</dbReference>
<dbReference type="InterPro" id="IPR005946">
    <property type="entry name" value="Rib-P_diPkinase"/>
</dbReference>
<dbReference type="CDD" id="cd06223">
    <property type="entry name" value="PRTases_typeI"/>
    <property type="match status" value="1"/>
</dbReference>
<evidence type="ECO:0000313" key="2">
    <source>
        <dbReference type="EnsemblPlants" id="AET6Gv20216000.2"/>
    </source>
</evidence>
<dbReference type="SUPFAM" id="SSF53271">
    <property type="entry name" value="PRTase-like"/>
    <property type="match status" value="1"/>
</dbReference>
<name>A0A453N3U5_AEGTS</name>
<dbReference type="PANTHER" id="PTHR10210">
    <property type="entry name" value="RIBOSE-PHOSPHATE DIPHOSPHOKINASE FAMILY MEMBER"/>
    <property type="match status" value="1"/>
</dbReference>
<dbReference type="GO" id="GO:0005737">
    <property type="term" value="C:cytoplasm"/>
    <property type="evidence" value="ECO:0007669"/>
    <property type="project" value="TreeGrafter"/>
</dbReference>
<dbReference type="GO" id="GO:0004749">
    <property type="term" value="F:ribose phosphate diphosphokinase activity"/>
    <property type="evidence" value="ECO:0007669"/>
    <property type="project" value="TreeGrafter"/>
</dbReference>
<dbReference type="GO" id="GO:0006015">
    <property type="term" value="P:5-phosphoribose 1-diphosphate biosynthetic process"/>
    <property type="evidence" value="ECO:0007669"/>
    <property type="project" value="TreeGrafter"/>
</dbReference>
<organism evidence="2 3">
    <name type="scientific">Aegilops tauschii subsp. strangulata</name>
    <name type="common">Goatgrass</name>
    <dbReference type="NCBI Taxonomy" id="200361"/>
    <lineage>
        <taxon>Eukaryota</taxon>
        <taxon>Viridiplantae</taxon>
        <taxon>Streptophyta</taxon>
        <taxon>Embryophyta</taxon>
        <taxon>Tracheophyta</taxon>
        <taxon>Spermatophyta</taxon>
        <taxon>Magnoliopsida</taxon>
        <taxon>Liliopsida</taxon>
        <taxon>Poales</taxon>
        <taxon>Poaceae</taxon>
        <taxon>BOP clade</taxon>
        <taxon>Pooideae</taxon>
        <taxon>Triticodae</taxon>
        <taxon>Triticeae</taxon>
        <taxon>Triticinae</taxon>
        <taxon>Aegilops</taxon>
    </lineage>
</organism>
<dbReference type="InterPro" id="IPR029057">
    <property type="entry name" value="PRTase-like"/>
</dbReference>
<evidence type="ECO:0008006" key="4">
    <source>
        <dbReference type="Google" id="ProtNLM"/>
    </source>
</evidence>
<dbReference type="AlphaFoldDB" id="A0A453N3U5"/>
<evidence type="ECO:0000256" key="1">
    <source>
        <dbReference type="ARBA" id="ARBA00006478"/>
    </source>
</evidence>
<reference evidence="2" key="3">
    <citation type="journal article" date="2017" name="Nature">
        <title>Genome sequence of the progenitor of the wheat D genome Aegilops tauschii.</title>
        <authorList>
            <person name="Luo M.C."/>
            <person name="Gu Y.Q."/>
            <person name="Puiu D."/>
            <person name="Wang H."/>
            <person name="Twardziok S.O."/>
            <person name="Deal K.R."/>
            <person name="Huo N."/>
            <person name="Zhu T."/>
            <person name="Wang L."/>
            <person name="Wang Y."/>
            <person name="McGuire P.E."/>
            <person name="Liu S."/>
            <person name="Long H."/>
            <person name="Ramasamy R.K."/>
            <person name="Rodriguez J.C."/>
            <person name="Van S.L."/>
            <person name="Yuan L."/>
            <person name="Wang Z."/>
            <person name="Xia Z."/>
            <person name="Xiao L."/>
            <person name="Anderson O.D."/>
            <person name="Ouyang S."/>
            <person name="Liang Y."/>
            <person name="Zimin A.V."/>
            <person name="Pertea G."/>
            <person name="Qi P."/>
            <person name="Bennetzen J.L."/>
            <person name="Dai X."/>
            <person name="Dawson M.W."/>
            <person name="Muller H.G."/>
            <person name="Kugler K."/>
            <person name="Rivarola-Duarte L."/>
            <person name="Spannagl M."/>
            <person name="Mayer K.F.X."/>
            <person name="Lu F.H."/>
            <person name="Bevan M.W."/>
            <person name="Leroy P."/>
            <person name="Li P."/>
            <person name="You F.M."/>
            <person name="Sun Q."/>
            <person name="Liu Z."/>
            <person name="Lyons E."/>
            <person name="Wicker T."/>
            <person name="Salzberg S.L."/>
            <person name="Devos K.M."/>
            <person name="Dvorak J."/>
        </authorList>
    </citation>
    <scope>NUCLEOTIDE SEQUENCE [LARGE SCALE GENOMIC DNA]</scope>
    <source>
        <strain evidence="2">cv. AL8/78</strain>
    </source>
</reference>
<dbReference type="Pfam" id="PF14572">
    <property type="entry name" value="Pribosyl_synth"/>
    <property type="match status" value="1"/>
</dbReference>
<dbReference type="GO" id="GO:0002189">
    <property type="term" value="C:ribose phosphate diphosphokinase complex"/>
    <property type="evidence" value="ECO:0007669"/>
    <property type="project" value="TreeGrafter"/>
</dbReference>
<keyword evidence="3" id="KW-1185">Reference proteome</keyword>
<reference evidence="3" key="1">
    <citation type="journal article" date="2014" name="Science">
        <title>Ancient hybridizations among the ancestral genomes of bread wheat.</title>
        <authorList>
            <consortium name="International Wheat Genome Sequencing Consortium,"/>
            <person name="Marcussen T."/>
            <person name="Sandve S.R."/>
            <person name="Heier L."/>
            <person name="Spannagl M."/>
            <person name="Pfeifer M."/>
            <person name="Jakobsen K.S."/>
            <person name="Wulff B.B."/>
            <person name="Steuernagel B."/>
            <person name="Mayer K.F."/>
            <person name="Olsen O.A."/>
        </authorList>
    </citation>
    <scope>NUCLEOTIDE SEQUENCE [LARGE SCALE GENOMIC DNA]</scope>
    <source>
        <strain evidence="3">cv. AL8/78</strain>
    </source>
</reference>
<reference evidence="2" key="5">
    <citation type="journal article" date="2021" name="G3 (Bethesda)">
        <title>Aegilops tauschii genome assembly Aet v5.0 features greater sequence contiguity and improved annotation.</title>
        <authorList>
            <person name="Wang L."/>
            <person name="Zhu T."/>
            <person name="Rodriguez J.C."/>
            <person name="Deal K.R."/>
            <person name="Dubcovsky J."/>
            <person name="McGuire P.E."/>
            <person name="Lux T."/>
            <person name="Spannagl M."/>
            <person name="Mayer K.F.X."/>
            <person name="Baldrich P."/>
            <person name="Meyers B.C."/>
            <person name="Huo N."/>
            <person name="Gu Y.Q."/>
            <person name="Zhou H."/>
            <person name="Devos K.M."/>
            <person name="Bennetzen J.L."/>
            <person name="Unver T."/>
            <person name="Budak H."/>
            <person name="Gulick P.J."/>
            <person name="Galiba G."/>
            <person name="Kalapos B."/>
            <person name="Nelson D.R."/>
            <person name="Li P."/>
            <person name="You F.M."/>
            <person name="Luo M.C."/>
            <person name="Dvorak J."/>
        </authorList>
    </citation>
    <scope>NUCLEOTIDE SEQUENCE [LARGE SCALE GENOMIC DNA]</scope>
    <source>
        <strain evidence="2">cv. AL8/78</strain>
    </source>
</reference>
<dbReference type="InterPro" id="IPR000836">
    <property type="entry name" value="PRTase_dom"/>
</dbReference>
<accession>A0A453N3U5</accession>
<dbReference type="Gene3D" id="3.40.50.2020">
    <property type="match status" value="1"/>
</dbReference>
<reference evidence="3" key="2">
    <citation type="journal article" date="2017" name="Nat. Plants">
        <title>The Aegilops tauschii genome reveals multiple impacts of transposons.</title>
        <authorList>
            <person name="Zhao G."/>
            <person name="Zou C."/>
            <person name="Li K."/>
            <person name="Wang K."/>
            <person name="Li T."/>
            <person name="Gao L."/>
            <person name="Zhang X."/>
            <person name="Wang H."/>
            <person name="Yang Z."/>
            <person name="Liu X."/>
            <person name="Jiang W."/>
            <person name="Mao L."/>
            <person name="Kong X."/>
            <person name="Jiao Y."/>
            <person name="Jia J."/>
        </authorList>
    </citation>
    <scope>NUCLEOTIDE SEQUENCE [LARGE SCALE GENOMIC DNA]</scope>
    <source>
        <strain evidence="3">cv. AL8/78</strain>
    </source>
</reference>
<protein>
    <recommendedName>
        <fullName evidence="4">Ribose-phosphate pyrophosphokinase N-terminal domain-containing protein</fullName>
    </recommendedName>
</protein>
<dbReference type="PANTHER" id="PTHR10210:SF120">
    <property type="entry name" value="RIBOSE-PHOSPHATE PYROPHOSPHOKINASE 5, CHLOROPLASTIC"/>
    <property type="match status" value="1"/>
</dbReference>
<dbReference type="GO" id="GO:0006164">
    <property type="term" value="P:purine nucleotide biosynthetic process"/>
    <property type="evidence" value="ECO:0007669"/>
    <property type="project" value="TreeGrafter"/>
</dbReference>
<reference evidence="2" key="4">
    <citation type="submission" date="2019-03" db="UniProtKB">
        <authorList>
            <consortium name="EnsemblPlants"/>
        </authorList>
    </citation>
    <scope>IDENTIFICATION</scope>
</reference>
<dbReference type="Gramene" id="AET6Gv20216000.2">
    <property type="protein sequence ID" value="AET6Gv20216000.2"/>
    <property type="gene ID" value="AET6Gv20216000"/>
</dbReference>
<evidence type="ECO:0000313" key="3">
    <source>
        <dbReference type="Proteomes" id="UP000015105"/>
    </source>
</evidence>
<sequence length="125" mass="14002">YILLHIKTSYLLTMFASEYEYLYPNKTSTIKLGTIAKGAELLHQEGAREVYACCTHAVFSPPAIERLSSGLFQEVIITNTIPLKEEKNFPQLTILSVANLLGETIWRVHDDCSVGHAPYSTLDID</sequence>
<proteinExistence type="inferred from homology"/>
<dbReference type="GO" id="GO:0000287">
    <property type="term" value="F:magnesium ion binding"/>
    <property type="evidence" value="ECO:0007669"/>
    <property type="project" value="InterPro"/>
</dbReference>
<dbReference type="Proteomes" id="UP000015105">
    <property type="component" value="Chromosome 6D"/>
</dbReference>